<accession>A0ABY6KUD7</accession>
<evidence type="ECO:0000313" key="2">
    <source>
        <dbReference type="EMBL" id="UYV72304.1"/>
    </source>
</evidence>
<dbReference type="EMBL" id="CP092871">
    <property type="protein sequence ID" value="UYV72304.1"/>
    <property type="molecule type" value="Genomic_DNA"/>
</dbReference>
<reference evidence="2 3" key="1">
    <citation type="submission" date="2022-01" db="EMBL/GenBank/DDBJ databases">
        <title>A chromosomal length assembly of Cordylochernes scorpioides.</title>
        <authorList>
            <person name="Zeh D."/>
            <person name="Zeh J."/>
        </authorList>
    </citation>
    <scope>NUCLEOTIDE SEQUENCE [LARGE SCALE GENOMIC DNA]</scope>
    <source>
        <strain evidence="2">IN4F17</strain>
        <tissue evidence="2">Whole Body</tissue>
    </source>
</reference>
<proteinExistence type="predicted"/>
<evidence type="ECO:0000256" key="1">
    <source>
        <dbReference type="SAM" id="MobiDB-lite"/>
    </source>
</evidence>
<organism evidence="2 3">
    <name type="scientific">Cordylochernes scorpioides</name>
    <dbReference type="NCBI Taxonomy" id="51811"/>
    <lineage>
        <taxon>Eukaryota</taxon>
        <taxon>Metazoa</taxon>
        <taxon>Ecdysozoa</taxon>
        <taxon>Arthropoda</taxon>
        <taxon>Chelicerata</taxon>
        <taxon>Arachnida</taxon>
        <taxon>Pseudoscorpiones</taxon>
        <taxon>Cheliferoidea</taxon>
        <taxon>Chernetidae</taxon>
        <taxon>Cordylochernes</taxon>
    </lineage>
</organism>
<evidence type="ECO:0000313" key="3">
    <source>
        <dbReference type="Proteomes" id="UP001235939"/>
    </source>
</evidence>
<name>A0ABY6KUD7_9ARAC</name>
<sequence>MQWRHSGSPPPKKAKTAPSAGKVMRMESSGRWPDGQSKFPLTNRGIERSWRAGAELVTQLCQVDKKKASRVTSGNFLHVVQAMIIMQFDFALTNVPEPHLDPGSHKDSTLGLAINFPVRSILNTVDVTQKCSAVHVQPGLHRLVGHSDVRLYWHRLAGSSIRQEATPRTFYRRCHQTVPHWNAIWTGCPPPPPWNLSISTSLGGSSLLSNPSSECKPLRCQALLAPSGRIIHTPGGNAPHLLPQMSPDCPTLECHLDWLSTPTPLESVNQHFLGGVQSTSMAAALQKIDIDLEQQLYTPKIVDFAARKKAGEQPLPSNYWKLEEAYFAEEIMAHNTMPDKDVQPPYIVKDLLICVAARLQPIKEPEGMIYNAFIFAFCRDVTGFPALEGREDQVVNLDPWEYPDTLDTGNT</sequence>
<dbReference type="Proteomes" id="UP001235939">
    <property type="component" value="Chromosome 09"/>
</dbReference>
<protein>
    <submittedName>
        <fullName evidence="2">Uncharacterized protein</fullName>
    </submittedName>
</protein>
<feature type="region of interest" description="Disordered" evidence="1">
    <location>
        <begin position="1"/>
        <end position="40"/>
    </location>
</feature>
<keyword evidence="3" id="KW-1185">Reference proteome</keyword>
<gene>
    <name evidence="2" type="ORF">LAZ67_9002560</name>
</gene>